<dbReference type="Proteomes" id="UP000813385">
    <property type="component" value="Unassembled WGS sequence"/>
</dbReference>
<organism evidence="3 4">
    <name type="scientific">Plectosphaerella cucumerina</name>
    <dbReference type="NCBI Taxonomy" id="40658"/>
    <lineage>
        <taxon>Eukaryota</taxon>
        <taxon>Fungi</taxon>
        <taxon>Dikarya</taxon>
        <taxon>Ascomycota</taxon>
        <taxon>Pezizomycotina</taxon>
        <taxon>Sordariomycetes</taxon>
        <taxon>Hypocreomycetidae</taxon>
        <taxon>Glomerellales</taxon>
        <taxon>Plectosphaerellaceae</taxon>
        <taxon>Plectosphaerella</taxon>
    </lineage>
</organism>
<dbReference type="AlphaFoldDB" id="A0A8K0X1Q0"/>
<keyword evidence="4" id="KW-1185">Reference proteome</keyword>
<feature type="transmembrane region" description="Helical" evidence="2">
    <location>
        <begin position="117"/>
        <end position="137"/>
    </location>
</feature>
<proteinExistence type="predicted"/>
<evidence type="ECO:0000313" key="3">
    <source>
        <dbReference type="EMBL" id="KAH7358953.1"/>
    </source>
</evidence>
<comment type="caution">
    <text evidence="3">The sequence shown here is derived from an EMBL/GenBank/DDBJ whole genome shotgun (WGS) entry which is preliminary data.</text>
</comment>
<evidence type="ECO:0000256" key="1">
    <source>
        <dbReference type="SAM" id="MobiDB-lite"/>
    </source>
</evidence>
<accession>A0A8K0X1Q0</accession>
<feature type="region of interest" description="Disordered" evidence="1">
    <location>
        <begin position="213"/>
        <end position="236"/>
    </location>
</feature>
<protein>
    <submittedName>
        <fullName evidence="3">Uncharacterized protein</fullName>
    </submittedName>
</protein>
<keyword evidence="2" id="KW-1133">Transmembrane helix</keyword>
<feature type="compositionally biased region" description="Polar residues" evidence="1">
    <location>
        <begin position="221"/>
        <end position="236"/>
    </location>
</feature>
<evidence type="ECO:0000313" key="4">
    <source>
        <dbReference type="Proteomes" id="UP000813385"/>
    </source>
</evidence>
<evidence type="ECO:0000256" key="2">
    <source>
        <dbReference type="SAM" id="Phobius"/>
    </source>
</evidence>
<reference evidence="3" key="1">
    <citation type="journal article" date="2021" name="Nat. Commun.">
        <title>Genetic determinants of endophytism in the Arabidopsis root mycobiome.</title>
        <authorList>
            <person name="Mesny F."/>
            <person name="Miyauchi S."/>
            <person name="Thiergart T."/>
            <person name="Pickel B."/>
            <person name="Atanasova L."/>
            <person name="Karlsson M."/>
            <person name="Huettel B."/>
            <person name="Barry K.W."/>
            <person name="Haridas S."/>
            <person name="Chen C."/>
            <person name="Bauer D."/>
            <person name="Andreopoulos W."/>
            <person name="Pangilinan J."/>
            <person name="LaButti K."/>
            <person name="Riley R."/>
            <person name="Lipzen A."/>
            <person name="Clum A."/>
            <person name="Drula E."/>
            <person name="Henrissat B."/>
            <person name="Kohler A."/>
            <person name="Grigoriev I.V."/>
            <person name="Martin F.M."/>
            <person name="Hacquard S."/>
        </authorList>
    </citation>
    <scope>NUCLEOTIDE SEQUENCE</scope>
    <source>
        <strain evidence="3">MPI-CAGE-AT-0016</strain>
    </source>
</reference>
<dbReference type="EMBL" id="JAGPXD010000004">
    <property type="protein sequence ID" value="KAH7358953.1"/>
    <property type="molecule type" value="Genomic_DNA"/>
</dbReference>
<sequence length="236" mass="26607">MKVGCCAPNWRAAVDRKLRRAPPFPSTVLGNDGHLGSHAPRVAAPFHIRLVFSSRPVFRVSSSLFSPFVHLVSKSTFFSPPPRRPSKERNPVTRFNSSWCWKEKKPERSSSPSLKTALLLITFVRLLLLLLFVLFSGKDPATLASTRYPSTEINIQSTPRNILSLLSTSPLTRRPRPIVLQRRPETSIIQTTPPTPERRSALRLPVTFDHHFPRRQARPQPVSSSYHIPSSLLPTP</sequence>
<name>A0A8K0X1Q0_9PEZI</name>
<gene>
    <name evidence="3" type="ORF">B0T11DRAFT_285454</name>
</gene>
<keyword evidence="2" id="KW-0812">Transmembrane</keyword>
<keyword evidence="2" id="KW-0472">Membrane</keyword>